<gene>
    <name evidence="2" type="ORF">Lalb_Chr12g0205841</name>
</gene>
<dbReference type="AlphaFoldDB" id="A0A6A4PN42"/>
<protein>
    <submittedName>
        <fullName evidence="2">Uncharacterized protein</fullName>
    </submittedName>
</protein>
<dbReference type="PANTHER" id="PTHR34461:SF4">
    <property type="entry name" value="OS01G0101800 PROTEIN"/>
    <property type="match status" value="1"/>
</dbReference>
<accession>A0A6A4PN42</accession>
<feature type="region of interest" description="Disordered" evidence="1">
    <location>
        <begin position="155"/>
        <end position="175"/>
    </location>
</feature>
<evidence type="ECO:0000256" key="1">
    <source>
        <dbReference type="SAM" id="MobiDB-lite"/>
    </source>
</evidence>
<dbReference type="EMBL" id="WOCE01000012">
    <property type="protein sequence ID" value="KAE9603021.1"/>
    <property type="molecule type" value="Genomic_DNA"/>
</dbReference>
<evidence type="ECO:0000313" key="3">
    <source>
        <dbReference type="Proteomes" id="UP000447434"/>
    </source>
</evidence>
<organism evidence="2 3">
    <name type="scientific">Lupinus albus</name>
    <name type="common">White lupine</name>
    <name type="synonym">Lupinus termis</name>
    <dbReference type="NCBI Taxonomy" id="3870"/>
    <lineage>
        <taxon>Eukaryota</taxon>
        <taxon>Viridiplantae</taxon>
        <taxon>Streptophyta</taxon>
        <taxon>Embryophyta</taxon>
        <taxon>Tracheophyta</taxon>
        <taxon>Spermatophyta</taxon>
        <taxon>Magnoliopsida</taxon>
        <taxon>eudicotyledons</taxon>
        <taxon>Gunneridae</taxon>
        <taxon>Pentapetalae</taxon>
        <taxon>rosids</taxon>
        <taxon>fabids</taxon>
        <taxon>Fabales</taxon>
        <taxon>Fabaceae</taxon>
        <taxon>Papilionoideae</taxon>
        <taxon>50 kb inversion clade</taxon>
        <taxon>genistoids sensu lato</taxon>
        <taxon>core genistoids</taxon>
        <taxon>Genisteae</taxon>
        <taxon>Lupinus</taxon>
    </lineage>
</organism>
<comment type="caution">
    <text evidence="2">The sequence shown here is derived from an EMBL/GenBank/DDBJ whole genome shotgun (WGS) entry which is preliminary data.</text>
</comment>
<proteinExistence type="predicted"/>
<keyword evidence="3" id="KW-1185">Reference proteome</keyword>
<reference evidence="3" key="1">
    <citation type="journal article" date="2020" name="Nat. Commun.">
        <title>Genome sequence of the cluster root forming white lupin.</title>
        <authorList>
            <person name="Hufnagel B."/>
            <person name="Marques A."/>
            <person name="Soriano A."/>
            <person name="Marques L."/>
            <person name="Divol F."/>
            <person name="Doumas P."/>
            <person name="Sallet E."/>
            <person name="Mancinotti D."/>
            <person name="Carrere S."/>
            <person name="Marande W."/>
            <person name="Arribat S."/>
            <person name="Keller J."/>
            <person name="Huneau C."/>
            <person name="Blein T."/>
            <person name="Aime D."/>
            <person name="Laguerre M."/>
            <person name="Taylor J."/>
            <person name="Schubert V."/>
            <person name="Nelson M."/>
            <person name="Geu-Flores F."/>
            <person name="Crespi M."/>
            <person name="Gallardo-Guerrero K."/>
            <person name="Delaux P.-M."/>
            <person name="Salse J."/>
            <person name="Berges H."/>
            <person name="Guyot R."/>
            <person name="Gouzy J."/>
            <person name="Peret B."/>
        </authorList>
    </citation>
    <scope>NUCLEOTIDE SEQUENCE [LARGE SCALE GENOMIC DNA]</scope>
    <source>
        <strain evidence="3">cv. Amiga</strain>
    </source>
</reference>
<dbReference type="OrthoDB" id="766405at2759"/>
<evidence type="ECO:0000313" key="2">
    <source>
        <dbReference type="EMBL" id="KAE9603021.1"/>
    </source>
</evidence>
<sequence length="416" mass="46131">MLDVEKEACRKIIYEKLDMTKHASVKAENDLNGIVYGPSLPSKRSKNGSGSCVRENRNGSESKALLAINSCSRETLLKHAGSFSYKRMLPFILNSMKDNPCVSVTDHYPKLRKCLDQTPLAVSASDLQVIPISGSDDCRGNSSSQQETGLHLHAHSLNNDSSSPISQIPEPQSSHDSCKVIQLKDEQVVLNGSCNLESSPDPSISVHKIDSPITPVGATVNEVITREEETMCPIPLSSIYPAVKGNTSVFISYNGEKPPEAHQHCRSLSQHKVLDQIRVPAAGFKKGILKRNPRGCRGLCTCLDCVSFRLHAERSFEFSRNQFLDAEEVAQDLIKELSDLRNMLERSSVSIDGNPVVCANHVEEACQKAFATEQLAKDRLSQMNDDLNIHCRVRNLQRPRVKFTDHVEEKVIQPFT</sequence>
<dbReference type="PANTHER" id="PTHR34461">
    <property type="entry name" value="EXPRESSED PROTEIN"/>
    <property type="match status" value="1"/>
</dbReference>
<dbReference type="Proteomes" id="UP000447434">
    <property type="component" value="Chromosome 12"/>
</dbReference>
<feature type="compositionally biased region" description="Low complexity" evidence="1">
    <location>
        <begin position="161"/>
        <end position="174"/>
    </location>
</feature>
<name>A0A6A4PN42_LUPAL</name>